<dbReference type="Pfam" id="PF00805">
    <property type="entry name" value="Pentapeptide"/>
    <property type="match status" value="3"/>
</dbReference>
<dbReference type="InterPro" id="IPR001646">
    <property type="entry name" value="5peptide_repeat"/>
</dbReference>
<comment type="caution">
    <text evidence="1">The sequence shown here is derived from an EMBL/GenBank/DDBJ whole genome shotgun (WGS) entry which is preliminary data.</text>
</comment>
<proteinExistence type="predicted"/>
<reference evidence="1 2" key="1">
    <citation type="submission" date="2018-10" db="EMBL/GenBank/DDBJ databases">
        <title>Bacillus Keqinensis sp. nov., a moderately halophilic bacterium isolated from a saline-alkaline lake.</title>
        <authorList>
            <person name="Wang H."/>
        </authorList>
    </citation>
    <scope>NUCLEOTIDE SEQUENCE [LARGE SCALE GENOMIC DNA]</scope>
    <source>
        <strain evidence="1 2">KQ-3</strain>
    </source>
</reference>
<evidence type="ECO:0000313" key="1">
    <source>
        <dbReference type="EMBL" id="RNA68523.1"/>
    </source>
</evidence>
<sequence length="195" mass="21972">MKDQIFTTETFSSLPEQIERCTFTDCQFRGADLQDVKTSGCVFENCDFTGARLNDSTHHTSAFLNCDFQMANLWTVNFSYCKMTGSSFTEAILTGMTIEEGDWSYVNLRLQSLGKQSFKNVRLLEADFYEADLSGAVFTGADLTRAKLMKALLKKTDLREAVVDGINFKDLTLQETKLDWHQAIRVAESHGAKVD</sequence>
<dbReference type="InterPro" id="IPR051082">
    <property type="entry name" value="Pentapeptide-BTB/POZ_domain"/>
</dbReference>
<evidence type="ECO:0000313" key="2">
    <source>
        <dbReference type="Proteomes" id="UP000278746"/>
    </source>
</evidence>
<dbReference type="PANTHER" id="PTHR14136">
    <property type="entry name" value="BTB_POZ DOMAIN-CONTAINING PROTEIN KCTD9"/>
    <property type="match status" value="1"/>
</dbReference>
<dbReference type="SUPFAM" id="SSF141571">
    <property type="entry name" value="Pentapeptide repeat-like"/>
    <property type="match status" value="1"/>
</dbReference>
<protein>
    <submittedName>
        <fullName evidence="1">Pentapeptide repeat-containing protein</fullName>
    </submittedName>
</protein>
<dbReference type="Gene3D" id="2.160.20.80">
    <property type="entry name" value="E3 ubiquitin-protein ligase SopA"/>
    <property type="match status" value="1"/>
</dbReference>
<dbReference type="Proteomes" id="UP000278746">
    <property type="component" value="Unassembled WGS sequence"/>
</dbReference>
<accession>A0A3M7TSV5</accession>
<dbReference type="EMBL" id="RHIB01000001">
    <property type="protein sequence ID" value="RNA68523.1"/>
    <property type="molecule type" value="Genomic_DNA"/>
</dbReference>
<dbReference type="OrthoDB" id="9798656at2"/>
<dbReference type="AlphaFoldDB" id="A0A3M7TSV5"/>
<dbReference type="PANTHER" id="PTHR14136:SF17">
    <property type="entry name" value="BTB_POZ DOMAIN-CONTAINING PROTEIN KCTD9"/>
    <property type="match status" value="1"/>
</dbReference>
<gene>
    <name evidence="1" type="ORF">EBO34_00685</name>
</gene>
<name>A0A3M7TSV5_9BACI</name>
<dbReference type="RefSeq" id="WP_122896048.1">
    <property type="nucleotide sequence ID" value="NZ_RHIB01000001.1"/>
</dbReference>
<organism evidence="1 2">
    <name type="scientific">Alteribacter keqinensis</name>
    <dbReference type="NCBI Taxonomy" id="2483800"/>
    <lineage>
        <taxon>Bacteria</taxon>
        <taxon>Bacillati</taxon>
        <taxon>Bacillota</taxon>
        <taxon>Bacilli</taxon>
        <taxon>Bacillales</taxon>
        <taxon>Bacillaceae</taxon>
        <taxon>Alteribacter</taxon>
    </lineage>
</organism>
<keyword evidence="2" id="KW-1185">Reference proteome</keyword>